<feature type="domain" description="Glycosyl transferase family 1" evidence="2">
    <location>
        <begin position="108"/>
        <end position="276"/>
    </location>
</feature>
<protein>
    <recommendedName>
        <fullName evidence="2">Glycosyl transferase family 1 domain-containing protein</fullName>
    </recommendedName>
</protein>
<organism evidence="3">
    <name type="scientific">marine sediment metagenome</name>
    <dbReference type="NCBI Taxonomy" id="412755"/>
    <lineage>
        <taxon>unclassified sequences</taxon>
        <taxon>metagenomes</taxon>
        <taxon>ecological metagenomes</taxon>
    </lineage>
</organism>
<evidence type="ECO:0000259" key="2">
    <source>
        <dbReference type="Pfam" id="PF00534"/>
    </source>
</evidence>
<proteinExistence type="predicted"/>
<name>A0A0F9JJF7_9ZZZZ</name>
<dbReference type="SUPFAM" id="SSF53756">
    <property type="entry name" value="UDP-Glycosyltransferase/glycogen phosphorylase"/>
    <property type="match status" value="1"/>
</dbReference>
<dbReference type="AlphaFoldDB" id="A0A0F9JJF7"/>
<dbReference type="PANTHER" id="PTHR46401:SF2">
    <property type="entry name" value="GLYCOSYLTRANSFERASE WBBK-RELATED"/>
    <property type="match status" value="1"/>
</dbReference>
<feature type="non-terminal residue" evidence="3">
    <location>
        <position position="1"/>
    </location>
</feature>
<dbReference type="InterPro" id="IPR001296">
    <property type="entry name" value="Glyco_trans_1"/>
</dbReference>
<dbReference type="GO" id="GO:0009103">
    <property type="term" value="P:lipopolysaccharide biosynthetic process"/>
    <property type="evidence" value="ECO:0007669"/>
    <property type="project" value="TreeGrafter"/>
</dbReference>
<accession>A0A0F9JJF7</accession>
<evidence type="ECO:0000256" key="1">
    <source>
        <dbReference type="ARBA" id="ARBA00022679"/>
    </source>
</evidence>
<evidence type="ECO:0000313" key="3">
    <source>
        <dbReference type="EMBL" id="KKM69999.1"/>
    </source>
</evidence>
<dbReference type="Gene3D" id="3.40.50.2000">
    <property type="entry name" value="Glycogen Phosphorylase B"/>
    <property type="match status" value="2"/>
</dbReference>
<comment type="caution">
    <text evidence="3">The sequence shown here is derived from an EMBL/GenBank/DDBJ whole genome shotgun (WGS) entry which is preliminary data.</text>
</comment>
<dbReference type="Pfam" id="PF00534">
    <property type="entry name" value="Glycos_transf_1"/>
    <property type="match status" value="1"/>
</dbReference>
<dbReference type="GO" id="GO:0016757">
    <property type="term" value="F:glycosyltransferase activity"/>
    <property type="evidence" value="ECO:0007669"/>
    <property type="project" value="InterPro"/>
</dbReference>
<keyword evidence="1" id="KW-0808">Transferase</keyword>
<dbReference type="PANTHER" id="PTHR46401">
    <property type="entry name" value="GLYCOSYLTRANSFERASE WBBK-RELATED"/>
    <property type="match status" value="1"/>
</dbReference>
<sequence length="301" mass="35420">SYNSTNNLCQISFQKKSIPLIHDIFISKLQTFYYDRNLYERNKLPKFLYKIFYYLQDLFECFISDLILLDTYTHIKFFHEKFHIPLNKFRRVLVGAQDDIFHPLKEEIRKDEKFIVGFWGTFIPVHGIEYIIKSAKILEKDKQIQFVLIGKGQTYEESKDLVRKLEISNMTFIPKTFMYLNQLKVLRKLISDFDIGLGIFGGSDKVLQVIPTKIYEGIAMKLPMITCDSPAIKELFENYENIALCKRTNSESLAKVILELKKDVKLREKIKEGAYNIFKEFCSIEAIGKNLVEIFNKVLRT</sequence>
<gene>
    <name evidence="3" type="ORF">LCGC14_1445110</name>
</gene>
<dbReference type="EMBL" id="LAZR01009899">
    <property type="protein sequence ID" value="KKM69999.1"/>
    <property type="molecule type" value="Genomic_DNA"/>
</dbReference>
<reference evidence="3" key="1">
    <citation type="journal article" date="2015" name="Nature">
        <title>Complex archaea that bridge the gap between prokaryotes and eukaryotes.</title>
        <authorList>
            <person name="Spang A."/>
            <person name="Saw J.H."/>
            <person name="Jorgensen S.L."/>
            <person name="Zaremba-Niedzwiedzka K."/>
            <person name="Martijn J."/>
            <person name="Lind A.E."/>
            <person name="van Eijk R."/>
            <person name="Schleper C."/>
            <person name="Guy L."/>
            <person name="Ettema T.J."/>
        </authorList>
    </citation>
    <scope>NUCLEOTIDE SEQUENCE</scope>
</reference>